<accession>A0A916Q6N1</accession>
<evidence type="ECO:0000313" key="1">
    <source>
        <dbReference type="EMBL" id="GFO85384.1"/>
    </source>
</evidence>
<name>A0A916Q6N1_9FIRM</name>
<evidence type="ECO:0000313" key="2">
    <source>
        <dbReference type="Proteomes" id="UP000613208"/>
    </source>
</evidence>
<dbReference type="Proteomes" id="UP000613208">
    <property type="component" value="Unassembled WGS sequence"/>
</dbReference>
<reference evidence="1" key="1">
    <citation type="submission" date="2020-06" db="EMBL/GenBank/DDBJ databases">
        <title>Characterization of fructooligosaccharide metabolism and fructooligosaccharide-degrading enzymes in human commensal butyrate producers.</title>
        <authorList>
            <person name="Tanno H."/>
            <person name="Fujii T."/>
            <person name="Hirano K."/>
            <person name="Maeno S."/>
            <person name="Tonozuka T."/>
            <person name="Sakamoto M."/>
            <person name="Ohkuma M."/>
            <person name="Tochio T."/>
            <person name="Endo A."/>
        </authorList>
    </citation>
    <scope>NUCLEOTIDE SEQUENCE</scope>
    <source>
        <strain evidence="1">JCM 17466</strain>
    </source>
</reference>
<comment type="caution">
    <text evidence="1">The sequence shown here is derived from an EMBL/GenBank/DDBJ whole genome shotgun (WGS) entry which is preliminary data.</text>
</comment>
<protein>
    <recommendedName>
        <fullName evidence="3">C_GCAxxG_C_C family protein</fullName>
    </recommendedName>
</protein>
<organism evidence="1 2">
    <name type="scientific">Anaerostipes butyraticus</name>
    <dbReference type="NCBI Taxonomy" id="645466"/>
    <lineage>
        <taxon>Bacteria</taxon>
        <taxon>Bacillati</taxon>
        <taxon>Bacillota</taxon>
        <taxon>Clostridia</taxon>
        <taxon>Lachnospirales</taxon>
        <taxon>Lachnospiraceae</taxon>
        <taxon>Anaerostipes</taxon>
    </lineage>
</organism>
<keyword evidence="2" id="KW-1185">Reference proteome</keyword>
<evidence type="ECO:0008006" key="3">
    <source>
        <dbReference type="Google" id="ProtNLM"/>
    </source>
</evidence>
<dbReference type="RefSeq" id="WP_201311093.1">
    <property type="nucleotide sequence ID" value="NZ_BLYI01000038.1"/>
</dbReference>
<sequence>MKTVEESKYAKEAGELFMEGYNCAQSVFLAFREFYDLDFETAARISSSFGGGMGRLREVCGSVSGMFLAAGYIYGYDDPKDYEAKKEHYARIQELAEAFRKENGSIVCRELLGLKQKKDDPEPSHRTKEYYKKRPCRKLIEMSAGIFHEYLEKNPVRTEKNA</sequence>
<dbReference type="EMBL" id="BLYI01000038">
    <property type="protein sequence ID" value="GFO85384.1"/>
    <property type="molecule type" value="Genomic_DNA"/>
</dbReference>
<proteinExistence type="predicted"/>
<gene>
    <name evidence="1" type="ORF">ANBU17_17310</name>
</gene>
<dbReference type="Pfam" id="PF09719">
    <property type="entry name" value="C_GCAxxG_C_C"/>
    <property type="match status" value="1"/>
</dbReference>
<dbReference type="AlphaFoldDB" id="A0A916Q6N1"/>
<dbReference type="NCBIfam" id="TIGR01909">
    <property type="entry name" value="C_GCAxxG_C_C"/>
    <property type="match status" value="1"/>
</dbReference>
<dbReference type="InterPro" id="IPR010181">
    <property type="entry name" value="CGCAxxGCC_motif"/>
</dbReference>